<dbReference type="Gene3D" id="3.30.465.10">
    <property type="match status" value="1"/>
</dbReference>
<dbReference type="PANTHER" id="PTHR42973:SF39">
    <property type="entry name" value="FAD-BINDING PCMH-TYPE DOMAIN-CONTAINING PROTEIN"/>
    <property type="match status" value="1"/>
</dbReference>
<organism evidence="7 8">
    <name type="scientific">Cellulomonas soli</name>
    <dbReference type="NCBI Taxonomy" id="931535"/>
    <lineage>
        <taxon>Bacteria</taxon>
        <taxon>Bacillati</taxon>
        <taxon>Actinomycetota</taxon>
        <taxon>Actinomycetes</taxon>
        <taxon>Micrococcales</taxon>
        <taxon>Cellulomonadaceae</taxon>
        <taxon>Cellulomonas</taxon>
    </lineage>
</organism>
<evidence type="ECO:0000256" key="1">
    <source>
        <dbReference type="ARBA" id="ARBA00001974"/>
    </source>
</evidence>
<evidence type="ECO:0000256" key="2">
    <source>
        <dbReference type="ARBA" id="ARBA00005466"/>
    </source>
</evidence>
<dbReference type="EMBL" id="BKAL01000016">
    <property type="protein sequence ID" value="GEP70869.1"/>
    <property type="molecule type" value="Genomic_DNA"/>
</dbReference>
<keyword evidence="4" id="KW-0274">FAD</keyword>
<gene>
    <name evidence="7" type="ORF">CSO01_35840</name>
</gene>
<comment type="similarity">
    <text evidence="2">Belongs to the oxygen-dependent FAD-linked oxidoreductase family.</text>
</comment>
<dbReference type="InterPro" id="IPR050416">
    <property type="entry name" value="FAD-linked_Oxidoreductase"/>
</dbReference>
<dbReference type="AlphaFoldDB" id="A0A512PI31"/>
<evidence type="ECO:0000259" key="6">
    <source>
        <dbReference type="PROSITE" id="PS51387"/>
    </source>
</evidence>
<evidence type="ECO:0000256" key="4">
    <source>
        <dbReference type="ARBA" id="ARBA00022827"/>
    </source>
</evidence>
<dbReference type="SUPFAM" id="SSF56176">
    <property type="entry name" value="FAD-binding/transporter-associated domain-like"/>
    <property type="match status" value="1"/>
</dbReference>
<dbReference type="InterPro" id="IPR016166">
    <property type="entry name" value="FAD-bd_PCMH"/>
</dbReference>
<dbReference type="InterPro" id="IPR006093">
    <property type="entry name" value="Oxy_OxRdtase_FAD_BS"/>
</dbReference>
<keyword evidence="5" id="KW-0560">Oxidoreductase</keyword>
<dbReference type="InterPro" id="IPR036318">
    <property type="entry name" value="FAD-bd_PCMH-like_sf"/>
</dbReference>
<dbReference type="PROSITE" id="PS51387">
    <property type="entry name" value="FAD_PCMH"/>
    <property type="match status" value="1"/>
</dbReference>
<keyword evidence="8" id="KW-1185">Reference proteome</keyword>
<feature type="domain" description="FAD-binding PCMH-type" evidence="6">
    <location>
        <begin position="32"/>
        <end position="200"/>
    </location>
</feature>
<dbReference type="Gene3D" id="3.40.462.20">
    <property type="match status" value="1"/>
</dbReference>
<dbReference type="InterPro" id="IPR016167">
    <property type="entry name" value="FAD-bd_PCMH_sub1"/>
</dbReference>
<accession>A0A512PI31</accession>
<dbReference type="RefSeq" id="WP_146954632.1">
    <property type="nucleotide sequence ID" value="NZ_BAABBJ010000010.1"/>
</dbReference>
<reference evidence="7 8" key="1">
    <citation type="submission" date="2019-07" db="EMBL/GenBank/DDBJ databases">
        <title>Whole genome shotgun sequence of Cellulomonas soli NBRC 109434.</title>
        <authorList>
            <person name="Hosoyama A."/>
            <person name="Uohara A."/>
            <person name="Ohji S."/>
            <person name="Ichikawa N."/>
        </authorList>
    </citation>
    <scope>NUCLEOTIDE SEQUENCE [LARGE SCALE GENOMIC DNA]</scope>
    <source>
        <strain evidence="7 8">NBRC 109434</strain>
    </source>
</reference>
<sequence length="440" mass="44881">MSTELAARVAGPVLTATDPGFAEEVAGFNIAVSHTPDVVVGATSTQDVVEAVRHARARGLPVTVQGTGHGAHLPVTSGVLITTARLDQVELDPVSPAVTVGAGARWAQVIDAAAPYGLAPISGSSPTVGVVGYLLGGGLGPLARSHGFSSDRLEAATVVTGTGEVVEASADGDAELLWALRGGKHGLGIVTRARVRLAQVPALYAGNLGFTEEHIPAVVRGWLDWTRQADDAVTTSAVIMNFPDIEVLPPHLRGQRLLSLHFAYPGGTDDGERLAAPLRALAPVAVDALGPLALADVAAIHADPTDPGPSWMQGAMLGAVDDGLAEAWIAQVGPGTAHPFVGAELRHVGGAAANDVVEGSAVTGRSAQYTATLVGLVPPLFPVMPAAAQGVLGALAPWAVDELNPNFAGAAEAVWPDPTAERLAAVRRRVDPDGLFVPVH</sequence>
<dbReference type="GO" id="GO:0016491">
    <property type="term" value="F:oxidoreductase activity"/>
    <property type="evidence" value="ECO:0007669"/>
    <property type="project" value="UniProtKB-KW"/>
</dbReference>
<dbReference type="Proteomes" id="UP000321798">
    <property type="component" value="Unassembled WGS sequence"/>
</dbReference>
<comment type="caution">
    <text evidence="7">The sequence shown here is derived from an EMBL/GenBank/DDBJ whole genome shotgun (WGS) entry which is preliminary data.</text>
</comment>
<dbReference type="Pfam" id="PF01565">
    <property type="entry name" value="FAD_binding_4"/>
    <property type="match status" value="1"/>
</dbReference>
<name>A0A512PI31_9CELL</name>
<protein>
    <submittedName>
        <fullName evidence="7">FAD-linked oxidase</fullName>
    </submittedName>
</protein>
<dbReference type="InterPro" id="IPR006094">
    <property type="entry name" value="Oxid_FAD_bind_N"/>
</dbReference>
<dbReference type="PROSITE" id="PS00862">
    <property type="entry name" value="OX2_COVAL_FAD"/>
    <property type="match status" value="1"/>
</dbReference>
<dbReference type="OrthoDB" id="9775082at2"/>
<evidence type="ECO:0000256" key="3">
    <source>
        <dbReference type="ARBA" id="ARBA00022630"/>
    </source>
</evidence>
<proteinExistence type="inferred from homology"/>
<evidence type="ECO:0000256" key="5">
    <source>
        <dbReference type="ARBA" id="ARBA00023002"/>
    </source>
</evidence>
<comment type="cofactor">
    <cofactor evidence="1">
        <name>FAD</name>
        <dbReference type="ChEBI" id="CHEBI:57692"/>
    </cofactor>
</comment>
<evidence type="ECO:0000313" key="7">
    <source>
        <dbReference type="EMBL" id="GEP70869.1"/>
    </source>
</evidence>
<keyword evidence="3" id="KW-0285">Flavoprotein</keyword>
<dbReference type="Gene3D" id="3.30.43.10">
    <property type="entry name" value="Uridine Diphospho-n-acetylenolpyruvylglucosamine Reductase, domain 2"/>
    <property type="match status" value="1"/>
</dbReference>
<dbReference type="PANTHER" id="PTHR42973">
    <property type="entry name" value="BINDING OXIDOREDUCTASE, PUTATIVE (AFU_ORTHOLOGUE AFUA_1G17690)-RELATED"/>
    <property type="match status" value="1"/>
</dbReference>
<evidence type="ECO:0000313" key="8">
    <source>
        <dbReference type="Proteomes" id="UP000321798"/>
    </source>
</evidence>
<dbReference type="InterPro" id="IPR016169">
    <property type="entry name" value="FAD-bd_PCMH_sub2"/>
</dbReference>
<dbReference type="GO" id="GO:0071949">
    <property type="term" value="F:FAD binding"/>
    <property type="evidence" value="ECO:0007669"/>
    <property type="project" value="InterPro"/>
</dbReference>